<accession>A0A645J084</accession>
<reference evidence="1" key="1">
    <citation type="submission" date="2019-08" db="EMBL/GenBank/DDBJ databases">
        <authorList>
            <person name="Kucharzyk K."/>
            <person name="Murdoch R.W."/>
            <person name="Higgins S."/>
            <person name="Loffler F."/>
        </authorList>
    </citation>
    <scope>NUCLEOTIDE SEQUENCE</scope>
</reference>
<dbReference type="PANTHER" id="PTHR43734">
    <property type="entry name" value="PHYTOENE DESATURASE"/>
    <property type="match status" value="1"/>
</dbReference>
<dbReference type="EC" id="1.3.99.29" evidence="1"/>
<gene>
    <name evidence="1" type="primary">carA2_5</name>
    <name evidence="1" type="ORF">SDC9_200526</name>
</gene>
<proteinExistence type="predicted"/>
<dbReference type="PANTHER" id="PTHR43734:SF1">
    <property type="entry name" value="PHYTOENE DESATURASE"/>
    <property type="match status" value="1"/>
</dbReference>
<organism evidence="1">
    <name type="scientific">bioreactor metagenome</name>
    <dbReference type="NCBI Taxonomy" id="1076179"/>
    <lineage>
        <taxon>unclassified sequences</taxon>
        <taxon>metagenomes</taxon>
        <taxon>ecological metagenomes</taxon>
    </lineage>
</organism>
<name>A0A645J084_9ZZZZ</name>
<keyword evidence="1" id="KW-0560">Oxidoreductase</keyword>
<dbReference type="GO" id="GO:0016491">
    <property type="term" value="F:oxidoreductase activity"/>
    <property type="evidence" value="ECO:0007669"/>
    <property type="project" value="UniProtKB-KW"/>
</dbReference>
<evidence type="ECO:0000313" key="1">
    <source>
        <dbReference type="EMBL" id="MPN52863.1"/>
    </source>
</evidence>
<dbReference type="EMBL" id="VSSQ01119377">
    <property type="protein sequence ID" value="MPN52863.1"/>
    <property type="molecule type" value="Genomic_DNA"/>
</dbReference>
<dbReference type="AlphaFoldDB" id="A0A645J084"/>
<protein>
    <submittedName>
        <fullName evidence="1">Zeta-carotene-forming phytoene desaturase</fullName>
        <ecNumber evidence="1">1.3.99.29</ecNumber>
    </submittedName>
</protein>
<comment type="caution">
    <text evidence="1">The sequence shown here is derived from an EMBL/GenBank/DDBJ whole genome shotgun (WGS) entry which is preliminary data.</text>
</comment>
<sequence length="151" mass="17029">MLKNPDSLQKPYYYVNAVSKHNPQCAPEGCESLFIVCPVPSLQFKPDWSDRDEIVDSILTDFSKRIGIDIMPHIVTRTINTPQEWEKQFNLYMGSGLGLSHRLSQIGGLRPKNFDEEYDNLYYVGASTTPGAGLPMAVISAEMVCRRILKC</sequence>